<evidence type="ECO:0000256" key="2">
    <source>
        <dbReference type="ARBA" id="ARBA00022617"/>
    </source>
</evidence>
<dbReference type="OrthoDB" id="3664945at2"/>
<feature type="compositionally biased region" description="Basic and acidic residues" evidence="8">
    <location>
        <begin position="1"/>
        <end position="14"/>
    </location>
</feature>
<evidence type="ECO:0000313" key="10">
    <source>
        <dbReference type="Proteomes" id="UP000031928"/>
    </source>
</evidence>
<sequence>MIVDPNGRDPREFGNELLASPSPQRCPVARTSSGEVLVAGHAEVVEVATSPEQFSSGVSAHLQLPNGLDGEEHARYRALIDAYLAPAVVDRHGEAFRRIAREVVEQGLAGDNGRVDAVFDIGARFAVRAMTEWLGWPDELEDRLIGWVVANSRATRSGDPARTAAVAAEFDEIIGEVVRPRQEEPDAFDDVTAELVHDTSLGRTLEFPEIVSVLRNWTGGDLGSMALSIGVILRGLAQDPALQERLRKGVSRTEFTAIADELLRRDNPFVSNRRVTTCPVTVGGVELPEGQRVRIHWTAANRDPARFPDPDGFDPVGNAAHNLVWGTGPHYCPGKALSMLELQALVEELLALAAVAPSADPAVRSVHPVGGWHSLPVELERR</sequence>
<proteinExistence type="inferred from homology"/>
<dbReference type="InterPro" id="IPR036396">
    <property type="entry name" value="Cyt_P450_sf"/>
</dbReference>
<evidence type="ECO:0000256" key="5">
    <source>
        <dbReference type="ARBA" id="ARBA00023004"/>
    </source>
</evidence>
<keyword evidence="3 7" id="KW-0479">Metal-binding</keyword>
<evidence type="ECO:0000256" key="6">
    <source>
        <dbReference type="ARBA" id="ARBA00023033"/>
    </source>
</evidence>
<dbReference type="Proteomes" id="UP000031928">
    <property type="component" value="Chromosome"/>
</dbReference>
<protein>
    <submittedName>
        <fullName evidence="9">Cytochrome P450</fullName>
    </submittedName>
</protein>
<dbReference type="InterPro" id="IPR017972">
    <property type="entry name" value="Cyt_P450_CS"/>
</dbReference>
<dbReference type="GO" id="GO:0004497">
    <property type="term" value="F:monooxygenase activity"/>
    <property type="evidence" value="ECO:0007669"/>
    <property type="project" value="UniProtKB-KW"/>
</dbReference>
<dbReference type="STRING" id="1224162.B840_10525"/>
<dbReference type="Gene3D" id="1.10.630.10">
    <property type="entry name" value="Cytochrome P450"/>
    <property type="match status" value="1"/>
</dbReference>
<evidence type="ECO:0000313" key="9">
    <source>
        <dbReference type="EMBL" id="AJK69678.1"/>
    </source>
</evidence>
<keyword evidence="6 7" id="KW-0503">Monooxygenase</keyword>
<evidence type="ECO:0000256" key="1">
    <source>
        <dbReference type="ARBA" id="ARBA00010617"/>
    </source>
</evidence>
<dbReference type="EMBL" id="CP007790">
    <property type="protein sequence ID" value="AJK69678.1"/>
    <property type="molecule type" value="Genomic_DNA"/>
</dbReference>
<evidence type="ECO:0000256" key="3">
    <source>
        <dbReference type="ARBA" id="ARBA00022723"/>
    </source>
</evidence>
<dbReference type="PANTHER" id="PTHR46696:SF6">
    <property type="entry name" value="P450, PUTATIVE (EUROFUNG)-RELATED"/>
    <property type="match status" value="1"/>
</dbReference>
<dbReference type="GO" id="GO:0005506">
    <property type="term" value="F:iron ion binding"/>
    <property type="evidence" value="ECO:0007669"/>
    <property type="project" value="InterPro"/>
</dbReference>
<comment type="similarity">
    <text evidence="1 7">Belongs to the cytochrome P450 family.</text>
</comment>
<keyword evidence="2 7" id="KW-0349">Heme</keyword>
<dbReference type="Pfam" id="PF00067">
    <property type="entry name" value="p450"/>
    <property type="match status" value="1"/>
</dbReference>
<gene>
    <name evidence="9" type="ORF">B840_10525</name>
</gene>
<feature type="region of interest" description="Disordered" evidence="8">
    <location>
        <begin position="1"/>
        <end position="26"/>
    </location>
</feature>
<evidence type="ECO:0000256" key="8">
    <source>
        <dbReference type="SAM" id="MobiDB-lite"/>
    </source>
</evidence>
<reference evidence="9 10" key="1">
    <citation type="submission" date="2014-05" db="EMBL/GenBank/DDBJ databases">
        <title>Complete genome sequence of Corynebacterium marinum DSM 44953.</title>
        <authorList>
            <person name="Schaffert L."/>
            <person name="Albersmeier A."/>
            <person name="Kalinowski J."/>
            <person name="Ruckert C."/>
        </authorList>
    </citation>
    <scope>NUCLEOTIDE SEQUENCE [LARGE SCALE GENOMIC DNA]</scope>
    <source>
        <strain evidence="9 10">DSM 44953</strain>
    </source>
</reference>
<organism evidence="9 10">
    <name type="scientific">Corynebacterium marinum DSM 44953</name>
    <dbReference type="NCBI Taxonomy" id="1224162"/>
    <lineage>
        <taxon>Bacteria</taxon>
        <taxon>Bacillati</taxon>
        <taxon>Actinomycetota</taxon>
        <taxon>Actinomycetes</taxon>
        <taxon>Mycobacteriales</taxon>
        <taxon>Corynebacteriaceae</taxon>
        <taxon>Corynebacterium</taxon>
    </lineage>
</organism>
<dbReference type="PANTHER" id="PTHR46696">
    <property type="entry name" value="P450, PUTATIVE (EUROFUNG)-RELATED"/>
    <property type="match status" value="1"/>
</dbReference>
<dbReference type="KEGG" id="cmq:B840_10525"/>
<dbReference type="RefSeq" id="WP_042622061.1">
    <property type="nucleotide sequence ID" value="NZ_CP007790.1"/>
</dbReference>
<dbReference type="HOGENOM" id="CLU_033716_0_1_11"/>
<dbReference type="InterPro" id="IPR001128">
    <property type="entry name" value="Cyt_P450"/>
</dbReference>
<dbReference type="PROSITE" id="PS00086">
    <property type="entry name" value="CYTOCHROME_P450"/>
    <property type="match status" value="1"/>
</dbReference>
<evidence type="ECO:0000256" key="7">
    <source>
        <dbReference type="RuleBase" id="RU000461"/>
    </source>
</evidence>
<accession>A0A0B6TP32</accession>
<dbReference type="InterPro" id="IPR002397">
    <property type="entry name" value="Cyt_P450_B"/>
</dbReference>
<dbReference type="GO" id="GO:0020037">
    <property type="term" value="F:heme binding"/>
    <property type="evidence" value="ECO:0007669"/>
    <property type="project" value="InterPro"/>
</dbReference>
<keyword evidence="5 7" id="KW-0408">Iron</keyword>
<dbReference type="SUPFAM" id="SSF48264">
    <property type="entry name" value="Cytochrome P450"/>
    <property type="match status" value="1"/>
</dbReference>
<dbReference type="PRINTS" id="PR00359">
    <property type="entry name" value="BP450"/>
</dbReference>
<name>A0A0B6TP32_9CORY</name>
<dbReference type="GO" id="GO:0016705">
    <property type="term" value="F:oxidoreductase activity, acting on paired donors, with incorporation or reduction of molecular oxygen"/>
    <property type="evidence" value="ECO:0007669"/>
    <property type="project" value="InterPro"/>
</dbReference>
<dbReference type="AlphaFoldDB" id="A0A0B6TP32"/>
<keyword evidence="4 7" id="KW-0560">Oxidoreductase</keyword>
<evidence type="ECO:0000256" key="4">
    <source>
        <dbReference type="ARBA" id="ARBA00023002"/>
    </source>
</evidence>
<keyword evidence="10" id="KW-1185">Reference proteome</keyword>